<evidence type="ECO:0000256" key="2">
    <source>
        <dbReference type="SAM" id="SignalP"/>
    </source>
</evidence>
<feature type="signal peptide" evidence="2">
    <location>
        <begin position="1"/>
        <end position="24"/>
    </location>
</feature>
<feature type="domain" description="YHYH" evidence="3">
    <location>
        <begin position="227"/>
        <end position="261"/>
    </location>
</feature>
<accession>A0A1S1YVM0</accession>
<evidence type="ECO:0000313" key="5">
    <source>
        <dbReference type="Proteomes" id="UP000179797"/>
    </source>
</evidence>
<reference evidence="4 5" key="1">
    <citation type="journal article" date="2012" name="Int. J. Syst. Evol. Microbiol.">
        <title>Flammeovirga pacifica sp. nov., isolated from deep-sea sediment.</title>
        <authorList>
            <person name="Xu H."/>
            <person name="Fu Y."/>
            <person name="Yang N."/>
            <person name="Ding Z."/>
            <person name="Lai Q."/>
            <person name="Zeng R."/>
        </authorList>
    </citation>
    <scope>NUCLEOTIDE SEQUENCE [LARGE SCALE GENOMIC DNA]</scope>
    <source>
        <strain evidence="5">DSM 24597 / LMG 26175 / WPAGA1</strain>
    </source>
</reference>
<organism evidence="4 5">
    <name type="scientific">Flammeovirga pacifica</name>
    <dbReference type="NCBI Taxonomy" id="915059"/>
    <lineage>
        <taxon>Bacteria</taxon>
        <taxon>Pseudomonadati</taxon>
        <taxon>Bacteroidota</taxon>
        <taxon>Cytophagia</taxon>
        <taxon>Cytophagales</taxon>
        <taxon>Flammeovirgaceae</taxon>
        <taxon>Flammeovirga</taxon>
    </lineage>
</organism>
<dbReference type="PANTHER" id="PTHR30289:SF8">
    <property type="entry name" value="YHYH DOMAIN-CONTAINING PROTEIN"/>
    <property type="match status" value="1"/>
</dbReference>
<evidence type="ECO:0000313" key="4">
    <source>
        <dbReference type="EMBL" id="OHX65074.1"/>
    </source>
</evidence>
<protein>
    <recommendedName>
        <fullName evidence="3">YHYH domain-containing protein</fullName>
    </recommendedName>
</protein>
<dbReference type="AlphaFoldDB" id="A0A1S1YVM0"/>
<dbReference type="STRING" id="915059.NH26_01265"/>
<evidence type="ECO:0000259" key="3">
    <source>
        <dbReference type="Pfam" id="PF14240"/>
    </source>
</evidence>
<keyword evidence="2" id="KW-0732">Signal</keyword>
<keyword evidence="5" id="KW-1185">Reference proteome</keyword>
<feature type="region of interest" description="Disordered" evidence="1">
    <location>
        <begin position="22"/>
        <end position="54"/>
    </location>
</feature>
<sequence length="274" mass="30424">MKFIKNLFYLLLSISILTSCGSSENEDNMDPTTLPSTDDNDDDDTTSGDGDGSATTVIPDVYKKIYGATDMYIDGDMIVIEMEGIPDHNSPYYENTSWASERYEAYNSQDFRKNPNVIASVDRTVRMPLNPEEASNHQETQLGTMGIALNGVAFYNQYAGPNNQALTDEIFSFDQYNGHPQNVGVYHYHLEPTYLTSQDTVGRDGLLGFLLDGFPVYGPMENGSAVSNNDLDDYHGHSHVTSDYPDGIYHYHITSEDPYINGNGYYGTPGTSTE</sequence>
<dbReference type="PROSITE" id="PS51257">
    <property type="entry name" value="PROKAR_LIPOPROTEIN"/>
    <property type="match status" value="1"/>
</dbReference>
<evidence type="ECO:0000256" key="1">
    <source>
        <dbReference type="SAM" id="MobiDB-lite"/>
    </source>
</evidence>
<proteinExistence type="predicted"/>
<gene>
    <name evidence="4" type="ORF">NH26_01265</name>
</gene>
<dbReference type="OrthoDB" id="665834at2"/>
<comment type="caution">
    <text evidence="4">The sequence shown here is derived from an EMBL/GenBank/DDBJ whole genome shotgun (WGS) entry which is preliminary data.</text>
</comment>
<dbReference type="InterPro" id="IPR025924">
    <property type="entry name" value="YHYH_dom"/>
</dbReference>
<dbReference type="PANTHER" id="PTHR30289">
    <property type="entry name" value="UNCHARACTERIZED PROTEIN YBCL-RELATED"/>
    <property type="match status" value="1"/>
</dbReference>
<feature type="chain" id="PRO_5010240471" description="YHYH domain-containing protein" evidence="2">
    <location>
        <begin position="25"/>
        <end position="274"/>
    </location>
</feature>
<name>A0A1S1YVM0_FLAPC</name>
<dbReference type="EMBL" id="JRYR02000001">
    <property type="protein sequence ID" value="OHX65074.1"/>
    <property type="molecule type" value="Genomic_DNA"/>
</dbReference>
<dbReference type="Proteomes" id="UP000179797">
    <property type="component" value="Unassembled WGS sequence"/>
</dbReference>
<dbReference type="Pfam" id="PF14240">
    <property type="entry name" value="YHYH"/>
    <property type="match status" value="2"/>
</dbReference>
<feature type="domain" description="YHYH" evidence="3">
    <location>
        <begin position="125"/>
        <end position="220"/>
    </location>
</feature>
<dbReference type="RefSeq" id="WP_044226542.1">
    <property type="nucleotide sequence ID" value="NZ_JRYR02000001.1"/>
</dbReference>